<dbReference type="KEGG" id="sre:PTSG_10568"/>
<dbReference type="GO" id="GO:0042594">
    <property type="term" value="P:response to starvation"/>
    <property type="evidence" value="ECO:0007669"/>
    <property type="project" value="TreeGrafter"/>
</dbReference>
<dbReference type="GO" id="GO:0000981">
    <property type="term" value="F:DNA-binding transcription factor activity, RNA polymerase II-specific"/>
    <property type="evidence" value="ECO:0007669"/>
    <property type="project" value="TreeGrafter"/>
</dbReference>
<feature type="compositionally biased region" description="Basic and acidic residues" evidence="1">
    <location>
        <begin position="580"/>
        <end position="608"/>
    </location>
</feature>
<feature type="compositionally biased region" description="Low complexity" evidence="1">
    <location>
        <begin position="471"/>
        <end position="511"/>
    </location>
</feature>
<dbReference type="Proteomes" id="UP000007799">
    <property type="component" value="Unassembled WGS sequence"/>
</dbReference>
<feature type="domain" description="C-type lectin" evidence="3">
    <location>
        <begin position="34"/>
        <end position="138"/>
    </location>
</feature>
<dbReference type="InterPro" id="IPR016187">
    <property type="entry name" value="CTDL_fold"/>
</dbReference>
<dbReference type="CDD" id="cd00037">
    <property type="entry name" value="CLECT"/>
    <property type="match status" value="1"/>
</dbReference>
<dbReference type="OMA" id="HVEELMI"/>
<evidence type="ECO:0000256" key="2">
    <source>
        <dbReference type="SAM" id="Phobius"/>
    </source>
</evidence>
<dbReference type="GeneID" id="16068629"/>
<evidence type="ECO:0000256" key="1">
    <source>
        <dbReference type="SAM" id="MobiDB-lite"/>
    </source>
</evidence>
<feature type="transmembrane region" description="Helical" evidence="2">
    <location>
        <begin position="183"/>
        <end position="206"/>
    </location>
</feature>
<evidence type="ECO:0000259" key="3">
    <source>
        <dbReference type="PROSITE" id="PS50041"/>
    </source>
</evidence>
<feature type="compositionally biased region" description="Acidic residues" evidence="1">
    <location>
        <begin position="649"/>
        <end position="667"/>
    </location>
</feature>
<dbReference type="GO" id="GO:0000987">
    <property type="term" value="F:cis-regulatory region sequence-specific DNA binding"/>
    <property type="evidence" value="ECO:0007669"/>
    <property type="project" value="TreeGrafter"/>
</dbReference>
<dbReference type="GO" id="GO:0005634">
    <property type="term" value="C:nucleus"/>
    <property type="evidence" value="ECO:0007669"/>
    <property type="project" value="TreeGrafter"/>
</dbReference>
<dbReference type="InterPro" id="IPR016186">
    <property type="entry name" value="C-type_lectin-like/link_sf"/>
</dbReference>
<feature type="compositionally biased region" description="Acidic residues" evidence="1">
    <location>
        <begin position="675"/>
        <end position="692"/>
    </location>
</feature>
<feature type="compositionally biased region" description="Low complexity" evidence="1">
    <location>
        <begin position="384"/>
        <end position="413"/>
    </location>
</feature>
<reference evidence="4" key="1">
    <citation type="submission" date="2009-08" db="EMBL/GenBank/DDBJ databases">
        <title>Annotation of Salpingoeca rosetta.</title>
        <authorList>
            <consortium name="The Broad Institute Genome Sequencing Platform"/>
            <person name="Russ C."/>
            <person name="Cuomo C."/>
            <person name="Burger G."/>
            <person name="Gray M.W."/>
            <person name="Holland P.W.H."/>
            <person name="King N."/>
            <person name="Lang F.B.F."/>
            <person name="Roger A.J."/>
            <person name="Ruiz-Trillo I."/>
            <person name="Young S.K."/>
            <person name="Zeng Q."/>
            <person name="Gargeya S."/>
            <person name="Alvarado L."/>
            <person name="Berlin A."/>
            <person name="Chapman S.B."/>
            <person name="Chen Z."/>
            <person name="Freedman E."/>
            <person name="Gellesch M."/>
            <person name="Goldberg J."/>
            <person name="Griggs A."/>
            <person name="Gujja S."/>
            <person name="Heilman E."/>
            <person name="Heiman D."/>
            <person name="Howarth C."/>
            <person name="Mehta T."/>
            <person name="Neiman D."/>
            <person name="Pearson M."/>
            <person name="Roberts A."/>
            <person name="Saif S."/>
            <person name="Shea T."/>
            <person name="Shenoy N."/>
            <person name="Sisk P."/>
            <person name="Stolte C."/>
            <person name="Sykes S."/>
            <person name="White J."/>
            <person name="Yandava C."/>
            <person name="Haas B."/>
            <person name="Nusbaum C."/>
            <person name="Birren B."/>
        </authorList>
    </citation>
    <scope>NUCLEOTIDE SEQUENCE [LARGE SCALE GENOMIC DNA]</scope>
    <source>
        <strain evidence="4">ATCC 50818</strain>
    </source>
</reference>
<gene>
    <name evidence="4" type="ORF">PTSG_10568</name>
</gene>
<dbReference type="Pfam" id="PF00059">
    <property type="entry name" value="Lectin_C"/>
    <property type="match status" value="1"/>
</dbReference>
<keyword evidence="2" id="KW-0472">Membrane</keyword>
<dbReference type="PANTHER" id="PTHR14596:SF72">
    <property type="entry name" value="ZINC FINGER PROTEIN MSN2-RELATED"/>
    <property type="match status" value="1"/>
</dbReference>
<proteinExistence type="predicted"/>
<evidence type="ECO:0000313" key="5">
    <source>
        <dbReference type="Proteomes" id="UP000007799"/>
    </source>
</evidence>
<keyword evidence="5" id="KW-1185">Reference proteome</keyword>
<feature type="compositionally biased region" description="Polar residues" evidence="1">
    <location>
        <begin position="726"/>
        <end position="746"/>
    </location>
</feature>
<evidence type="ECO:0000313" key="4">
    <source>
        <dbReference type="EMBL" id="EGD80313.1"/>
    </source>
</evidence>
<keyword evidence="2" id="KW-1133">Transmembrane helix</keyword>
<sequence length="746" mass="78073">MVVTTTTADTAPDDATCKDGAKLFRDDANEIVGCYKSFSRALTWTQAKALCEQATGFAGELAPARSEAEQSFLLGIAPREFWIGANSLEADGIWRWAGLSMAVAFDAAWVNVESRDWNERQNQVIRVVEDRDTGNVTWYYATPNLETFPVVCRKQACGPNEDIVGGICSPNAPTVSSSSGPRAWIAAAVLIPLIVVAAAGIVMYAYKYNPDLYDRIVDAVCCRTCTCAWLDDTGADPHTHVEELMIENEKLRSQLASARASSQWNGNGLELAGNGSRPESRTSMGSFKPASLGLAPGMMMANSNVLNNNNNSNNNAIGSHDDIGGGSLIHSNGAVMSPLSSPRKGSGVASGAAVVPFEKIAEASETSHQQLTAAANSSDANGFNSNTDDNNTVDNNNSNNNNNNSTGHAFATTPGGGVGGTALGPKRSFGDRLKDSRRAPNARIRIRPLNTANTSTSTTGGGGGAVDGTKNNAGSTSGNNSSDNDSSNGTTNASRGVRVPVVRGGLPPRRVPSVAGAVGRIALPNRLPNNRTGNSSGGSGGGGVVLPARTVPSRTRVTAPLPVVTANRGEVVSRSGAHATVDEEKKEKVEDEGKEEEGKGDNDRKQMADEDGQGSRVAVQSQPTSSRKAGSNSGDESGDEGDKKSVEQEQQEEEKEEEDVGGADDEENGSRGGDGDDDDDDGDDDDGGGDGVEEIHLDQPQRRRSSTGIRAKLPNLRKLSAVVTPAPTSDVSSVTPIQTSYGGHWL</sequence>
<feature type="region of interest" description="Disordered" evidence="1">
    <location>
        <begin position="265"/>
        <end position="287"/>
    </location>
</feature>
<organism evidence="5">
    <name type="scientific">Salpingoeca rosetta (strain ATCC 50818 / BSB-021)</name>
    <dbReference type="NCBI Taxonomy" id="946362"/>
    <lineage>
        <taxon>Eukaryota</taxon>
        <taxon>Choanoflagellata</taxon>
        <taxon>Craspedida</taxon>
        <taxon>Salpingoecidae</taxon>
        <taxon>Salpingoeca</taxon>
    </lineage>
</organism>
<dbReference type="OrthoDB" id="5858677at2759"/>
<dbReference type="SUPFAM" id="SSF56436">
    <property type="entry name" value="C-type lectin-like"/>
    <property type="match status" value="1"/>
</dbReference>
<feature type="compositionally biased region" description="Gly residues" evidence="1">
    <location>
        <begin position="535"/>
        <end position="544"/>
    </location>
</feature>
<dbReference type="PROSITE" id="PS50041">
    <property type="entry name" value="C_TYPE_LECTIN_2"/>
    <property type="match status" value="1"/>
</dbReference>
<dbReference type="EMBL" id="GL832992">
    <property type="protein sequence ID" value="EGD80313.1"/>
    <property type="molecule type" value="Genomic_DNA"/>
</dbReference>
<dbReference type="Gene3D" id="3.10.100.10">
    <property type="entry name" value="Mannose-Binding Protein A, subunit A"/>
    <property type="match status" value="1"/>
</dbReference>
<feature type="compositionally biased region" description="Polar residues" evidence="1">
    <location>
        <begin position="618"/>
        <end position="632"/>
    </location>
</feature>
<dbReference type="InterPro" id="IPR001304">
    <property type="entry name" value="C-type_lectin-like"/>
</dbReference>
<feature type="region of interest" description="Disordered" evidence="1">
    <location>
        <begin position="723"/>
        <end position="746"/>
    </location>
</feature>
<dbReference type="InParanoid" id="F2URQ8"/>
<feature type="region of interest" description="Disordered" evidence="1">
    <location>
        <begin position="524"/>
        <end position="711"/>
    </location>
</feature>
<dbReference type="PANTHER" id="PTHR14596">
    <property type="entry name" value="ZINC FINGER PROTEIN"/>
    <property type="match status" value="1"/>
</dbReference>
<feature type="compositionally biased region" description="Low complexity" evidence="1">
    <location>
        <begin position="439"/>
        <end position="458"/>
    </location>
</feature>
<protein>
    <recommendedName>
        <fullName evidence="3">C-type lectin domain-containing protein</fullName>
    </recommendedName>
</protein>
<dbReference type="STRING" id="946362.F2URQ8"/>
<name>F2URQ8_SALR5</name>
<keyword evidence="2" id="KW-0812">Transmembrane</keyword>
<feature type="compositionally biased region" description="Basic and acidic residues" evidence="1">
    <location>
        <begin position="428"/>
        <end position="438"/>
    </location>
</feature>
<dbReference type="RefSeq" id="XP_004988103.1">
    <property type="nucleotide sequence ID" value="XM_004988046.1"/>
</dbReference>
<accession>F2URQ8</accession>
<feature type="region of interest" description="Disordered" evidence="1">
    <location>
        <begin position="366"/>
        <end position="511"/>
    </location>
</feature>
<dbReference type="AlphaFoldDB" id="F2URQ8"/>
<feature type="compositionally biased region" description="Polar residues" evidence="1">
    <location>
        <begin position="366"/>
        <end position="383"/>
    </location>
</feature>